<protein>
    <submittedName>
        <fullName evidence="2">Uncharacterized protein</fullName>
    </submittedName>
</protein>
<proteinExistence type="predicted"/>
<keyword evidence="1" id="KW-1133">Transmembrane helix</keyword>
<feature type="transmembrane region" description="Helical" evidence="1">
    <location>
        <begin position="12"/>
        <end position="30"/>
    </location>
</feature>
<evidence type="ECO:0000256" key="1">
    <source>
        <dbReference type="SAM" id="Phobius"/>
    </source>
</evidence>
<reference evidence="3" key="1">
    <citation type="submission" date="2017-04" db="EMBL/GenBank/DDBJ databases">
        <authorList>
            <person name="Varghese N."/>
            <person name="Submissions S."/>
        </authorList>
    </citation>
    <scope>NUCLEOTIDE SEQUENCE [LARGE SCALE GENOMIC DNA]</scope>
    <source>
        <strain evidence="3">DSM 16512</strain>
    </source>
</reference>
<accession>A0A1W1WRI9</accession>
<dbReference type="STRING" id="1069081.SAMN05660197_0377"/>
<sequence>MELLPLPPFHHALLFGVFSIFCIVIVWILMRRKKREPLPKLRSKEDIYTFSKQLQLLGNDAEIQKLLQDLAQYKYSPHPPKLPKDLRKKALVLYKRRLQTQKQKGFLQLLQALKKRH</sequence>
<dbReference type="RefSeq" id="WP_084274893.1">
    <property type="nucleotide sequence ID" value="NZ_AP026671.1"/>
</dbReference>
<gene>
    <name evidence="2" type="ORF">SAMN05660197_0377</name>
</gene>
<evidence type="ECO:0000313" key="3">
    <source>
        <dbReference type="Proteomes" id="UP000192602"/>
    </source>
</evidence>
<dbReference type="Proteomes" id="UP000192602">
    <property type="component" value="Unassembled WGS sequence"/>
</dbReference>
<evidence type="ECO:0000313" key="2">
    <source>
        <dbReference type="EMBL" id="SMC08620.1"/>
    </source>
</evidence>
<dbReference type="EMBL" id="FWWZ01000001">
    <property type="protein sequence ID" value="SMC08620.1"/>
    <property type="molecule type" value="Genomic_DNA"/>
</dbReference>
<keyword evidence="1" id="KW-0812">Transmembrane</keyword>
<keyword evidence="1" id="KW-0472">Membrane</keyword>
<keyword evidence="3" id="KW-1185">Reference proteome</keyword>
<organism evidence="2 3">
    <name type="scientific">Nitratiruptor tergarcus DSM 16512</name>
    <dbReference type="NCBI Taxonomy" id="1069081"/>
    <lineage>
        <taxon>Bacteria</taxon>
        <taxon>Pseudomonadati</taxon>
        <taxon>Campylobacterota</taxon>
        <taxon>Epsilonproteobacteria</taxon>
        <taxon>Nautiliales</taxon>
        <taxon>Nitratiruptoraceae</taxon>
        <taxon>Nitratiruptor</taxon>
    </lineage>
</organism>
<dbReference type="AlphaFoldDB" id="A0A1W1WRI9"/>
<name>A0A1W1WRI9_9BACT</name>